<evidence type="ECO:0000256" key="2">
    <source>
        <dbReference type="ARBA" id="ARBA00022598"/>
    </source>
</evidence>
<keyword evidence="2" id="KW-0436">Ligase</keyword>
<dbReference type="InterPro" id="IPR004364">
    <property type="entry name" value="Aa-tRNA-synt_II"/>
</dbReference>
<dbReference type="AlphaFoldDB" id="A0A453KG84"/>
<dbReference type="GO" id="GO:0003723">
    <property type="term" value="F:RNA binding"/>
    <property type="evidence" value="ECO:0007669"/>
    <property type="project" value="TreeGrafter"/>
</dbReference>
<sequence>NHSYGAPPHGGFGVGLERVVMLFCALNNIRKTSLFPRDPQRLAP</sequence>
<keyword evidence="4" id="KW-0067">ATP-binding</keyword>
<evidence type="ECO:0000259" key="5">
    <source>
        <dbReference type="Pfam" id="PF00152"/>
    </source>
</evidence>
<feature type="domain" description="Aminoacyl-tRNA synthetase class II (D/K/N)" evidence="5">
    <location>
        <begin position="3"/>
        <end position="38"/>
    </location>
</feature>
<dbReference type="Gene3D" id="3.30.930.10">
    <property type="entry name" value="Bira Bifunctional Protein, Domain 2"/>
    <property type="match status" value="1"/>
</dbReference>
<keyword evidence="7" id="KW-1185">Reference proteome</keyword>
<dbReference type="SUPFAM" id="SSF55681">
    <property type="entry name" value="Class II aaRS and biotin synthetases"/>
    <property type="match status" value="1"/>
</dbReference>
<dbReference type="Proteomes" id="UP000015105">
    <property type="component" value="Chromosome 5D"/>
</dbReference>
<dbReference type="PANTHER" id="PTHR43450">
    <property type="entry name" value="ASPARTYL-TRNA SYNTHETASE"/>
    <property type="match status" value="1"/>
</dbReference>
<evidence type="ECO:0000256" key="3">
    <source>
        <dbReference type="ARBA" id="ARBA00022741"/>
    </source>
</evidence>
<dbReference type="GO" id="GO:0004815">
    <property type="term" value="F:aspartate-tRNA ligase activity"/>
    <property type="evidence" value="ECO:0007669"/>
    <property type="project" value="InterPro"/>
</dbReference>
<dbReference type="EnsemblPlants" id="AET5Gv20404700.13">
    <property type="protein sequence ID" value="AET5Gv20404700.13"/>
    <property type="gene ID" value="AET5Gv20404700"/>
</dbReference>
<keyword evidence="1" id="KW-0963">Cytoplasm</keyword>
<evidence type="ECO:0000256" key="4">
    <source>
        <dbReference type="ARBA" id="ARBA00022840"/>
    </source>
</evidence>
<dbReference type="PANTHER" id="PTHR43450:SF1">
    <property type="entry name" value="ASPARTATE--TRNA LIGASE, CYTOPLASMIC"/>
    <property type="match status" value="1"/>
</dbReference>
<evidence type="ECO:0000256" key="1">
    <source>
        <dbReference type="ARBA" id="ARBA00022490"/>
    </source>
</evidence>
<keyword evidence="3" id="KW-0547">Nucleotide-binding</keyword>
<reference evidence="6" key="4">
    <citation type="submission" date="2019-03" db="UniProtKB">
        <authorList>
            <consortium name="EnsemblPlants"/>
        </authorList>
    </citation>
    <scope>IDENTIFICATION</scope>
</reference>
<reference evidence="7" key="2">
    <citation type="journal article" date="2017" name="Nat. Plants">
        <title>The Aegilops tauschii genome reveals multiple impacts of transposons.</title>
        <authorList>
            <person name="Zhao G."/>
            <person name="Zou C."/>
            <person name="Li K."/>
            <person name="Wang K."/>
            <person name="Li T."/>
            <person name="Gao L."/>
            <person name="Zhang X."/>
            <person name="Wang H."/>
            <person name="Yang Z."/>
            <person name="Liu X."/>
            <person name="Jiang W."/>
            <person name="Mao L."/>
            <person name="Kong X."/>
            <person name="Jiao Y."/>
            <person name="Jia J."/>
        </authorList>
    </citation>
    <scope>NUCLEOTIDE SEQUENCE [LARGE SCALE GENOMIC DNA]</scope>
    <source>
        <strain evidence="7">cv. AL8/78</strain>
    </source>
</reference>
<dbReference type="Pfam" id="PF00152">
    <property type="entry name" value="tRNA-synt_2"/>
    <property type="match status" value="1"/>
</dbReference>
<organism evidence="6 7">
    <name type="scientific">Aegilops tauschii subsp. strangulata</name>
    <name type="common">Goatgrass</name>
    <dbReference type="NCBI Taxonomy" id="200361"/>
    <lineage>
        <taxon>Eukaryota</taxon>
        <taxon>Viridiplantae</taxon>
        <taxon>Streptophyta</taxon>
        <taxon>Embryophyta</taxon>
        <taxon>Tracheophyta</taxon>
        <taxon>Spermatophyta</taxon>
        <taxon>Magnoliopsida</taxon>
        <taxon>Liliopsida</taxon>
        <taxon>Poales</taxon>
        <taxon>Poaceae</taxon>
        <taxon>BOP clade</taxon>
        <taxon>Pooideae</taxon>
        <taxon>Triticodae</taxon>
        <taxon>Triticeae</taxon>
        <taxon>Triticinae</taxon>
        <taxon>Aegilops</taxon>
    </lineage>
</organism>
<reference evidence="7" key="1">
    <citation type="journal article" date="2014" name="Science">
        <title>Ancient hybridizations among the ancestral genomes of bread wheat.</title>
        <authorList>
            <consortium name="International Wheat Genome Sequencing Consortium,"/>
            <person name="Marcussen T."/>
            <person name="Sandve S.R."/>
            <person name="Heier L."/>
            <person name="Spannagl M."/>
            <person name="Pfeifer M."/>
            <person name="Jakobsen K.S."/>
            <person name="Wulff B.B."/>
            <person name="Steuernagel B."/>
            <person name="Mayer K.F."/>
            <person name="Olsen O.A."/>
        </authorList>
    </citation>
    <scope>NUCLEOTIDE SEQUENCE [LARGE SCALE GENOMIC DNA]</scope>
    <source>
        <strain evidence="7">cv. AL8/78</strain>
    </source>
</reference>
<protein>
    <recommendedName>
        <fullName evidence="5">Aminoacyl-tRNA synthetase class II (D/K/N) domain-containing protein</fullName>
    </recommendedName>
</protein>
<accession>A0A453KG84</accession>
<reference evidence="6" key="5">
    <citation type="journal article" date="2021" name="G3 (Bethesda)">
        <title>Aegilops tauschii genome assembly Aet v5.0 features greater sequence contiguity and improved annotation.</title>
        <authorList>
            <person name="Wang L."/>
            <person name="Zhu T."/>
            <person name="Rodriguez J.C."/>
            <person name="Deal K.R."/>
            <person name="Dubcovsky J."/>
            <person name="McGuire P.E."/>
            <person name="Lux T."/>
            <person name="Spannagl M."/>
            <person name="Mayer K.F.X."/>
            <person name="Baldrich P."/>
            <person name="Meyers B.C."/>
            <person name="Huo N."/>
            <person name="Gu Y.Q."/>
            <person name="Zhou H."/>
            <person name="Devos K.M."/>
            <person name="Bennetzen J.L."/>
            <person name="Unver T."/>
            <person name="Budak H."/>
            <person name="Gulick P.J."/>
            <person name="Galiba G."/>
            <person name="Kalapos B."/>
            <person name="Nelson D.R."/>
            <person name="Li P."/>
            <person name="You F.M."/>
            <person name="Luo M.C."/>
            <person name="Dvorak J."/>
        </authorList>
    </citation>
    <scope>NUCLEOTIDE SEQUENCE [LARGE SCALE GENOMIC DNA]</scope>
    <source>
        <strain evidence="6">cv. AL8/78</strain>
    </source>
</reference>
<dbReference type="GO" id="GO:0005524">
    <property type="term" value="F:ATP binding"/>
    <property type="evidence" value="ECO:0007669"/>
    <property type="project" value="InterPro"/>
</dbReference>
<name>A0A453KG84_AEGTS</name>
<dbReference type="GO" id="GO:0006422">
    <property type="term" value="P:aspartyl-tRNA aminoacylation"/>
    <property type="evidence" value="ECO:0007669"/>
    <property type="project" value="InterPro"/>
</dbReference>
<dbReference type="Gramene" id="AET5Gv20404700.13">
    <property type="protein sequence ID" value="AET5Gv20404700.13"/>
    <property type="gene ID" value="AET5Gv20404700"/>
</dbReference>
<dbReference type="InterPro" id="IPR045864">
    <property type="entry name" value="aa-tRNA-synth_II/BPL/LPL"/>
</dbReference>
<reference evidence="6" key="3">
    <citation type="journal article" date="2017" name="Nature">
        <title>Genome sequence of the progenitor of the wheat D genome Aegilops tauschii.</title>
        <authorList>
            <person name="Luo M.C."/>
            <person name="Gu Y.Q."/>
            <person name="Puiu D."/>
            <person name="Wang H."/>
            <person name="Twardziok S.O."/>
            <person name="Deal K.R."/>
            <person name="Huo N."/>
            <person name="Zhu T."/>
            <person name="Wang L."/>
            <person name="Wang Y."/>
            <person name="McGuire P.E."/>
            <person name="Liu S."/>
            <person name="Long H."/>
            <person name="Ramasamy R.K."/>
            <person name="Rodriguez J.C."/>
            <person name="Van S.L."/>
            <person name="Yuan L."/>
            <person name="Wang Z."/>
            <person name="Xia Z."/>
            <person name="Xiao L."/>
            <person name="Anderson O.D."/>
            <person name="Ouyang S."/>
            <person name="Liang Y."/>
            <person name="Zimin A.V."/>
            <person name="Pertea G."/>
            <person name="Qi P."/>
            <person name="Bennetzen J.L."/>
            <person name="Dai X."/>
            <person name="Dawson M.W."/>
            <person name="Muller H.G."/>
            <person name="Kugler K."/>
            <person name="Rivarola-Duarte L."/>
            <person name="Spannagl M."/>
            <person name="Mayer K.F.X."/>
            <person name="Lu F.H."/>
            <person name="Bevan M.W."/>
            <person name="Leroy P."/>
            <person name="Li P."/>
            <person name="You F.M."/>
            <person name="Sun Q."/>
            <person name="Liu Z."/>
            <person name="Lyons E."/>
            <person name="Wicker T."/>
            <person name="Salzberg S.L."/>
            <person name="Devos K.M."/>
            <person name="Dvorak J."/>
        </authorList>
    </citation>
    <scope>NUCLEOTIDE SEQUENCE [LARGE SCALE GENOMIC DNA]</scope>
    <source>
        <strain evidence="6">cv. AL8/78</strain>
    </source>
</reference>
<dbReference type="GO" id="GO:0005829">
    <property type="term" value="C:cytosol"/>
    <property type="evidence" value="ECO:0007669"/>
    <property type="project" value="TreeGrafter"/>
</dbReference>
<proteinExistence type="predicted"/>
<dbReference type="InterPro" id="IPR004523">
    <property type="entry name" value="Asp-tRNA_synthase_2"/>
</dbReference>
<dbReference type="GO" id="GO:0017101">
    <property type="term" value="C:aminoacyl-tRNA synthetase multienzyme complex"/>
    <property type="evidence" value="ECO:0007669"/>
    <property type="project" value="TreeGrafter"/>
</dbReference>
<evidence type="ECO:0000313" key="7">
    <source>
        <dbReference type="Proteomes" id="UP000015105"/>
    </source>
</evidence>
<evidence type="ECO:0000313" key="6">
    <source>
        <dbReference type="EnsemblPlants" id="AET5Gv20404700.13"/>
    </source>
</evidence>